<comment type="similarity">
    <text evidence="2 7">Belongs to the EMP24/GP25L family.</text>
</comment>
<feature type="domain" description="GOLD" evidence="8">
    <location>
        <begin position="1"/>
        <end position="39"/>
    </location>
</feature>
<dbReference type="InterPro" id="IPR009038">
    <property type="entry name" value="GOLD_dom"/>
</dbReference>
<dbReference type="Gramene" id="Pp3c3_12320V3.1">
    <property type="protein sequence ID" value="Pp3c3_12320V3.1"/>
    <property type="gene ID" value="Pp3c3_12320"/>
</dbReference>
<keyword evidence="3 7" id="KW-0812">Transmembrane</keyword>
<keyword evidence="4" id="KW-0732">Signal</keyword>
<reference evidence="9 11" key="2">
    <citation type="journal article" date="2018" name="Plant J.">
        <title>The Physcomitrella patens chromosome-scale assembly reveals moss genome structure and evolution.</title>
        <authorList>
            <person name="Lang D."/>
            <person name="Ullrich K.K."/>
            <person name="Murat F."/>
            <person name="Fuchs J."/>
            <person name="Jenkins J."/>
            <person name="Haas F.B."/>
            <person name="Piednoel M."/>
            <person name="Gundlach H."/>
            <person name="Van Bel M."/>
            <person name="Meyberg R."/>
            <person name="Vives C."/>
            <person name="Morata J."/>
            <person name="Symeonidi A."/>
            <person name="Hiss M."/>
            <person name="Muchero W."/>
            <person name="Kamisugi Y."/>
            <person name="Saleh O."/>
            <person name="Blanc G."/>
            <person name="Decker E.L."/>
            <person name="van Gessel N."/>
            <person name="Grimwood J."/>
            <person name="Hayes R.D."/>
            <person name="Graham S.W."/>
            <person name="Gunter L.E."/>
            <person name="McDaniel S.F."/>
            <person name="Hoernstein S.N.W."/>
            <person name="Larsson A."/>
            <person name="Li F.W."/>
            <person name="Perroud P.F."/>
            <person name="Phillips J."/>
            <person name="Ranjan P."/>
            <person name="Rokshar D.S."/>
            <person name="Rothfels C.J."/>
            <person name="Schneider L."/>
            <person name="Shu S."/>
            <person name="Stevenson D.W."/>
            <person name="Thummler F."/>
            <person name="Tillich M."/>
            <person name="Villarreal Aguilar J.C."/>
            <person name="Widiez T."/>
            <person name="Wong G.K."/>
            <person name="Wymore A."/>
            <person name="Zhang Y."/>
            <person name="Zimmer A.D."/>
            <person name="Quatrano R.S."/>
            <person name="Mayer K.F.X."/>
            <person name="Goodstein D."/>
            <person name="Casacuberta J.M."/>
            <person name="Vandepoele K."/>
            <person name="Reski R."/>
            <person name="Cuming A.C."/>
            <person name="Tuskan G.A."/>
            <person name="Maumus F."/>
            <person name="Salse J."/>
            <person name="Schmutz J."/>
            <person name="Rensing S.A."/>
        </authorList>
    </citation>
    <scope>NUCLEOTIDE SEQUENCE [LARGE SCALE GENOMIC DNA]</scope>
    <source>
        <strain evidence="10 11">cv. Gransden 2004</strain>
    </source>
</reference>
<name>A0A2K1KU74_PHYPA</name>
<dbReference type="InterPro" id="IPR015720">
    <property type="entry name" value="Emp24-like"/>
</dbReference>
<dbReference type="Proteomes" id="UP000006727">
    <property type="component" value="Chromosome 3"/>
</dbReference>
<evidence type="ECO:0000313" key="11">
    <source>
        <dbReference type="Proteomes" id="UP000006727"/>
    </source>
</evidence>
<comment type="subcellular location">
    <subcellularLocation>
        <location evidence="1 7">Membrane</location>
        <topology evidence="1 7">Single-pass type I membrane protein</topology>
    </subcellularLocation>
</comment>
<dbReference type="GO" id="GO:0016020">
    <property type="term" value="C:membrane"/>
    <property type="evidence" value="ECO:0007669"/>
    <property type="project" value="UniProtKB-SubCell"/>
</dbReference>
<keyword evidence="5" id="KW-1133">Transmembrane helix</keyword>
<evidence type="ECO:0000256" key="6">
    <source>
        <dbReference type="ARBA" id="ARBA00023136"/>
    </source>
</evidence>
<dbReference type="PaxDb" id="3218-PP1S161_15V6.1"/>
<accession>A0A2K1KU74</accession>
<evidence type="ECO:0000256" key="7">
    <source>
        <dbReference type="RuleBase" id="RU003827"/>
    </source>
</evidence>
<dbReference type="EMBL" id="ABEU02000003">
    <property type="protein sequence ID" value="PNR57345.1"/>
    <property type="molecule type" value="Genomic_DNA"/>
</dbReference>
<evidence type="ECO:0000256" key="2">
    <source>
        <dbReference type="ARBA" id="ARBA00007104"/>
    </source>
</evidence>
<dbReference type="AlphaFoldDB" id="A0A2K1KU74"/>
<protein>
    <recommendedName>
        <fullName evidence="8">GOLD domain-containing protein</fullName>
    </recommendedName>
</protein>
<organism evidence="9">
    <name type="scientific">Physcomitrium patens</name>
    <name type="common">Spreading-leaved earth moss</name>
    <name type="synonym">Physcomitrella patens</name>
    <dbReference type="NCBI Taxonomy" id="3218"/>
    <lineage>
        <taxon>Eukaryota</taxon>
        <taxon>Viridiplantae</taxon>
        <taxon>Streptophyta</taxon>
        <taxon>Embryophyta</taxon>
        <taxon>Bryophyta</taxon>
        <taxon>Bryophytina</taxon>
        <taxon>Bryopsida</taxon>
        <taxon>Funariidae</taxon>
        <taxon>Funariales</taxon>
        <taxon>Funariaceae</taxon>
        <taxon>Physcomitrium</taxon>
    </lineage>
</organism>
<dbReference type="STRING" id="3218.A0A2K1KU74"/>
<dbReference type="PANTHER" id="PTHR22811">
    <property type="entry name" value="TRANSMEMBRANE EMP24 DOMAIN-CONTAINING PROTEIN"/>
    <property type="match status" value="1"/>
</dbReference>
<keyword evidence="6" id="KW-0472">Membrane</keyword>
<dbReference type="PROSITE" id="PS50866">
    <property type="entry name" value="GOLD"/>
    <property type="match status" value="1"/>
</dbReference>
<evidence type="ECO:0000256" key="4">
    <source>
        <dbReference type="ARBA" id="ARBA00022729"/>
    </source>
</evidence>
<evidence type="ECO:0000313" key="9">
    <source>
        <dbReference type="EMBL" id="PNR57345.1"/>
    </source>
</evidence>
<evidence type="ECO:0000259" key="8">
    <source>
        <dbReference type="PROSITE" id="PS50866"/>
    </source>
</evidence>
<sequence>MKQRFQGMFNLTATRKGPFIFCFENPISLVQTIDFDVHIGHLIRDEAIKNGESDCFFNFSAHSIKSRDNGYNVQFDQHWVHSQTARQAQVATGMSRRIIYKAALKSLSLIACSVLHVVPLQSLFDKKRSPSEDEILYSWACMEFLIEKSRHGISCTILPMPLI</sequence>
<evidence type="ECO:0000313" key="10">
    <source>
        <dbReference type="EnsemblPlants" id="Pp3c3_12320V3.1"/>
    </source>
</evidence>
<evidence type="ECO:0000256" key="5">
    <source>
        <dbReference type="ARBA" id="ARBA00022989"/>
    </source>
</evidence>
<gene>
    <name evidence="9" type="ORF">PHYPA_004339</name>
</gene>
<dbReference type="Pfam" id="PF01105">
    <property type="entry name" value="EMP24_GP25L"/>
    <property type="match status" value="1"/>
</dbReference>
<evidence type="ECO:0000256" key="3">
    <source>
        <dbReference type="ARBA" id="ARBA00022692"/>
    </source>
</evidence>
<keyword evidence="11" id="KW-1185">Reference proteome</keyword>
<evidence type="ECO:0000256" key="1">
    <source>
        <dbReference type="ARBA" id="ARBA00004479"/>
    </source>
</evidence>
<dbReference type="InParanoid" id="A0A2K1KU74"/>
<proteinExistence type="inferred from homology"/>
<dbReference type="EnsemblPlants" id="Pp3c3_12320V3.1">
    <property type="protein sequence ID" value="Pp3c3_12320V3.1"/>
    <property type="gene ID" value="Pp3c3_12320"/>
</dbReference>
<reference evidence="9 11" key="1">
    <citation type="journal article" date="2008" name="Science">
        <title>The Physcomitrella genome reveals evolutionary insights into the conquest of land by plants.</title>
        <authorList>
            <person name="Rensing S."/>
            <person name="Lang D."/>
            <person name="Zimmer A."/>
            <person name="Terry A."/>
            <person name="Salamov A."/>
            <person name="Shapiro H."/>
            <person name="Nishiyama T."/>
            <person name="Perroud P.-F."/>
            <person name="Lindquist E."/>
            <person name="Kamisugi Y."/>
            <person name="Tanahashi T."/>
            <person name="Sakakibara K."/>
            <person name="Fujita T."/>
            <person name="Oishi K."/>
            <person name="Shin-I T."/>
            <person name="Kuroki Y."/>
            <person name="Toyoda A."/>
            <person name="Suzuki Y."/>
            <person name="Hashimoto A."/>
            <person name="Yamaguchi K."/>
            <person name="Sugano A."/>
            <person name="Kohara Y."/>
            <person name="Fujiyama A."/>
            <person name="Anterola A."/>
            <person name="Aoki S."/>
            <person name="Ashton N."/>
            <person name="Barbazuk W.B."/>
            <person name="Barker E."/>
            <person name="Bennetzen J."/>
            <person name="Bezanilla M."/>
            <person name="Blankenship R."/>
            <person name="Cho S.H."/>
            <person name="Dutcher S."/>
            <person name="Estelle M."/>
            <person name="Fawcett J.A."/>
            <person name="Gundlach H."/>
            <person name="Hanada K."/>
            <person name="Heyl A."/>
            <person name="Hicks K.A."/>
            <person name="Hugh J."/>
            <person name="Lohr M."/>
            <person name="Mayer K."/>
            <person name="Melkozernov A."/>
            <person name="Murata T."/>
            <person name="Nelson D."/>
            <person name="Pils B."/>
            <person name="Prigge M."/>
            <person name="Reiss B."/>
            <person name="Renner T."/>
            <person name="Rombauts S."/>
            <person name="Rushton P."/>
            <person name="Sanderfoot A."/>
            <person name="Schween G."/>
            <person name="Shiu S.-H."/>
            <person name="Stueber K."/>
            <person name="Theodoulou F.L."/>
            <person name="Tu H."/>
            <person name="Van de Peer Y."/>
            <person name="Verrier P.J."/>
            <person name="Waters E."/>
            <person name="Wood A."/>
            <person name="Yang L."/>
            <person name="Cove D."/>
            <person name="Cuming A."/>
            <person name="Hasebe M."/>
            <person name="Lucas S."/>
            <person name="Mishler D.B."/>
            <person name="Reski R."/>
            <person name="Grigoriev I."/>
            <person name="Quatrano R.S."/>
            <person name="Boore J.L."/>
        </authorList>
    </citation>
    <scope>NUCLEOTIDE SEQUENCE [LARGE SCALE GENOMIC DNA]</scope>
    <source>
        <strain evidence="10 11">cv. Gransden 2004</strain>
    </source>
</reference>
<reference evidence="10" key="3">
    <citation type="submission" date="2020-12" db="UniProtKB">
        <authorList>
            <consortium name="EnsemblPlants"/>
        </authorList>
    </citation>
    <scope>IDENTIFICATION</scope>
</reference>